<dbReference type="PANTHER" id="PTHR47505">
    <property type="entry name" value="DNA UTILIZATION PROTEIN YHGH"/>
    <property type="match status" value="1"/>
</dbReference>
<dbReference type="SUPFAM" id="SSF53271">
    <property type="entry name" value="PRTase-like"/>
    <property type="match status" value="1"/>
</dbReference>
<dbReference type="PANTHER" id="PTHR47505:SF1">
    <property type="entry name" value="DNA UTILIZATION PROTEIN YHGH"/>
    <property type="match status" value="1"/>
</dbReference>
<dbReference type="InterPro" id="IPR029057">
    <property type="entry name" value="PRTase-like"/>
</dbReference>
<evidence type="ECO:0000256" key="1">
    <source>
        <dbReference type="ARBA" id="ARBA00008007"/>
    </source>
</evidence>
<keyword evidence="5" id="KW-1185">Reference proteome</keyword>
<dbReference type="InterPro" id="IPR044005">
    <property type="entry name" value="DZR_2"/>
</dbReference>
<dbReference type="InterPro" id="IPR000836">
    <property type="entry name" value="PRTase_dom"/>
</dbReference>
<evidence type="ECO:0000313" key="4">
    <source>
        <dbReference type="EMBL" id="MEN3070350.1"/>
    </source>
</evidence>
<evidence type="ECO:0000259" key="3">
    <source>
        <dbReference type="Pfam" id="PF18912"/>
    </source>
</evidence>
<dbReference type="CDD" id="cd06223">
    <property type="entry name" value="PRTases_typeI"/>
    <property type="match status" value="1"/>
</dbReference>
<dbReference type="Pfam" id="PF18912">
    <property type="entry name" value="DZR_2"/>
    <property type="match status" value="1"/>
</dbReference>
<dbReference type="RefSeq" id="WP_345921129.1">
    <property type="nucleotide sequence ID" value="NZ_JBDIVE010000012.1"/>
</dbReference>
<evidence type="ECO:0000313" key="5">
    <source>
        <dbReference type="Proteomes" id="UP001410394"/>
    </source>
</evidence>
<sequence length="244" mass="26837">MSNRVSVPFAQILWRPLLAGLARSWPHSCFVCGARCSPFAVCSACADRLPLAPTQACPQCALPSPDGALCGRCLQRPPHFDATRAAFLYETPLREMVLALKAGHGFALLDYFHEILLCAAEGIEADCVLPMPLHTRRLAERGFNQSLELARGVARVLQRPLRYRAVLRDIDTPHLAGLRQRARRRAVRGAFRCCEDFSGQRVLVIDDVMTSGATLDELARTLKLAGAAAVSNLVLARTLPLRRQ</sequence>
<dbReference type="InterPro" id="IPR051910">
    <property type="entry name" value="ComF/GntX_DNA_util-trans"/>
</dbReference>
<accession>A0ABU9Z323</accession>
<comment type="similarity">
    <text evidence="1">Belongs to the ComF/GntX family.</text>
</comment>
<dbReference type="Proteomes" id="UP001410394">
    <property type="component" value="Unassembled WGS sequence"/>
</dbReference>
<reference evidence="4 5" key="1">
    <citation type="journal article" date="2018" name="Int. J. Syst. Evol. Microbiol.">
        <title>Uliginosibacterium sediminicola sp. nov., isolated from freshwater sediment.</title>
        <authorList>
            <person name="Hwang W.M."/>
            <person name="Kim S.M."/>
            <person name="Kang K."/>
            <person name="Ahn T.Y."/>
        </authorList>
    </citation>
    <scope>NUCLEOTIDE SEQUENCE [LARGE SCALE GENOMIC DNA]</scope>
    <source>
        <strain evidence="4 5">M1-21</strain>
    </source>
</reference>
<gene>
    <name evidence="4" type="ORF">ABDB84_17835</name>
</gene>
<comment type="caution">
    <text evidence="4">The sequence shown here is derived from an EMBL/GenBank/DDBJ whole genome shotgun (WGS) entry which is preliminary data.</text>
</comment>
<proteinExistence type="inferred from homology"/>
<feature type="domain" description="Phosphoribosyltransferase" evidence="2">
    <location>
        <begin position="147"/>
        <end position="235"/>
    </location>
</feature>
<dbReference type="Gene3D" id="3.40.50.2020">
    <property type="match status" value="1"/>
</dbReference>
<evidence type="ECO:0000259" key="2">
    <source>
        <dbReference type="Pfam" id="PF00156"/>
    </source>
</evidence>
<dbReference type="Pfam" id="PF00156">
    <property type="entry name" value="Pribosyltran"/>
    <property type="match status" value="1"/>
</dbReference>
<feature type="domain" description="Double zinc ribbon" evidence="3">
    <location>
        <begin position="25"/>
        <end position="74"/>
    </location>
</feature>
<name>A0ABU9Z323_9RHOO</name>
<organism evidence="4 5">
    <name type="scientific">Uliginosibacterium sediminicola</name>
    <dbReference type="NCBI Taxonomy" id="2024550"/>
    <lineage>
        <taxon>Bacteria</taxon>
        <taxon>Pseudomonadati</taxon>
        <taxon>Pseudomonadota</taxon>
        <taxon>Betaproteobacteria</taxon>
        <taxon>Rhodocyclales</taxon>
        <taxon>Zoogloeaceae</taxon>
        <taxon>Uliginosibacterium</taxon>
    </lineage>
</organism>
<protein>
    <submittedName>
        <fullName evidence="4">Double zinc ribbon domain-containing protein</fullName>
    </submittedName>
</protein>
<dbReference type="EMBL" id="JBDIVE010000012">
    <property type="protein sequence ID" value="MEN3070350.1"/>
    <property type="molecule type" value="Genomic_DNA"/>
</dbReference>